<name>A0ABS4WXD6_9MICO</name>
<dbReference type="PANTHER" id="PTHR32308:SF10">
    <property type="entry name" value="CITRATE LYASE SUBUNIT BETA"/>
    <property type="match status" value="1"/>
</dbReference>
<comment type="caution">
    <text evidence="5">The sequence shown here is derived from an EMBL/GenBank/DDBJ whole genome shotgun (WGS) entry which is preliminary data.</text>
</comment>
<evidence type="ECO:0000256" key="2">
    <source>
        <dbReference type="ARBA" id="ARBA00022723"/>
    </source>
</evidence>
<dbReference type="EC" id="4.1.3.34" evidence="5"/>
<comment type="cofactor">
    <cofactor evidence="1">
        <name>Mg(2+)</name>
        <dbReference type="ChEBI" id="CHEBI:18420"/>
    </cofactor>
</comment>
<keyword evidence="3" id="KW-0460">Magnesium</keyword>
<dbReference type="InterPro" id="IPR040442">
    <property type="entry name" value="Pyrv_kinase-like_dom_sf"/>
</dbReference>
<organism evidence="5 6">
    <name type="scientific">Brachybacterium sacelli</name>
    <dbReference type="NCBI Taxonomy" id="173364"/>
    <lineage>
        <taxon>Bacteria</taxon>
        <taxon>Bacillati</taxon>
        <taxon>Actinomycetota</taxon>
        <taxon>Actinomycetes</taxon>
        <taxon>Micrococcales</taxon>
        <taxon>Dermabacteraceae</taxon>
        <taxon>Brachybacterium</taxon>
    </lineage>
</organism>
<dbReference type="Proteomes" id="UP001519290">
    <property type="component" value="Unassembled WGS sequence"/>
</dbReference>
<dbReference type="EMBL" id="JAGIOD010000001">
    <property type="protein sequence ID" value="MBP2380879.1"/>
    <property type="molecule type" value="Genomic_DNA"/>
</dbReference>
<evidence type="ECO:0000313" key="6">
    <source>
        <dbReference type="Proteomes" id="UP001519290"/>
    </source>
</evidence>
<dbReference type="RefSeq" id="WP_245354009.1">
    <property type="nucleotide sequence ID" value="NZ_BAAAJW010000004.1"/>
</dbReference>
<keyword evidence="6" id="KW-1185">Reference proteome</keyword>
<feature type="domain" description="HpcH/HpaI aldolase/citrate lyase" evidence="4">
    <location>
        <begin position="13"/>
        <end position="218"/>
    </location>
</feature>
<dbReference type="GO" id="GO:0008816">
    <property type="term" value="F:citryl-CoA lyase activity"/>
    <property type="evidence" value="ECO:0007669"/>
    <property type="project" value="UniProtKB-EC"/>
</dbReference>
<reference evidence="5 6" key="1">
    <citation type="submission" date="2021-03" db="EMBL/GenBank/DDBJ databases">
        <title>Sequencing the genomes of 1000 actinobacteria strains.</title>
        <authorList>
            <person name="Klenk H.-P."/>
        </authorList>
    </citation>
    <scope>NUCLEOTIDE SEQUENCE [LARGE SCALE GENOMIC DNA]</scope>
    <source>
        <strain evidence="5 6">DSM 14566</strain>
    </source>
</reference>
<keyword evidence="2" id="KW-0479">Metal-binding</keyword>
<gene>
    <name evidence="5" type="ORF">JOF43_000836</name>
</gene>
<protein>
    <submittedName>
        <fullName evidence="5">Citrate lyase subunit beta/citryl-CoA lyase</fullName>
        <ecNumber evidence="5">4.1.3.34</ecNumber>
    </submittedName>
</protein>
<evidence type="ECO:0000259" key="4">
    <source>
        <dbReference type="Pfam" id="PF03328"/>
    </source>
</evidence>
<dbReference type="Gene3D" id="3.20.20.60">
    <property type="entry name" value="Phosphoenolpyruvate-binding domains"/>
    <property type="match status" value="1"/>
</dbReference>
<evidence type="ECO:0000256" key="3">
    <source>
        <dbReference type="ARBA" id="ARBA00022842"/>
    </source>
</evidence>
<evidence type="ECO:0000313" key="5">
    <source>
        <dbReference type="EMBL" id="MBP2380879.1"/>
    </source>
</evidence>
<dbReference type="PANTHER" id="PTHR32308">
    <property type="entry name" value="LYASE BETA SUBUNIT, PUTATIVE (AFU_ORTHOLOGUE AFUA_4G13030)-RELATED"/>
    <property type="match status" value="1"/>
</dbReference>
<dbReference type="InterPro" id="IPR011206">
    <property type="entry name" value="Citrate_lyase_beta/mcl1/mcl2"/>
</dbReference>
<sequence length="280" mass="29218">MSYQEMLPPGPALLFCPGDRPDRFAKAAARADAVILDLEDAVAPAHKDAARAAIGAHGLDPARTVIRVNPPGEAEFTADVAALGELRPQLVMLPKAESAEDVDRLVSALPGVAVLALCETARGVLAAGEIAAHPAVAALMWGGEDLISSLGGTSSRRPDGGYRDVVRHARSAVLLAARAHGRSAVDAIHTDLADEDGWRAEAEDAAASGFSATACIHPAQVPIVRAAYAPTDAEAEWAHRVLAAAEAGPGVFEHEGRMVDAPTLRHARSLLSRCIPQEDR</sequence>
<evidence type="ECO:0000256" key="1">
    <source>
        <dbReference type="ARBA" id="ARBA00001946"/>
    </source>
</evidence>
<keyword evidence="5" id="KW-0456">Lyase</keyword>
<dbReference type="Pfam" id="PF03328">
    <property type="entry name" value="HpcH_HpaI"/>
    <property type="match status" value="1"/>
</dbReference>
<dbReference type="InterPro" id="IPR015813">
    <property type="entry name" value="Pyrv/PenolPyrv_kinase-like_dom"/>
</dbReference>
<accession>A0ABS4WXD6</accession>
<dbReference type="InterPro" id="IPR005000">
    <property type="entry name" value="Aldolase/citrate-lyase_domain"/>
</dbReference>
<dbReference type="PIRSF" id="PIRSF015582">
    <property type="entry name" value="Cit_lyase_B"/>
    <property type="match status" value="1"/>
</dbReference>
<proteinExistence type="predicted"/>
<dbReference type="SUPFAM" id="SSF51621">
    <property type="entry name" value="Phosphoenolpyruvate/pyruvate domain"/>
    <property type="match status" value="1"/>
</dbReference>